<evidence type="ECO:0000256" key="1">
    <source>
        <dbReference type="SAM" id="Phobius"/>
    </source>
</evidence>
<evidence type="ECO:0000313" key="2">
    <source>
        <dbReference type="EMBL" id="EDP95603.1"/>
    </source>
</evidence>
<proteinExistence type="predicted"/>
<gene>
    <name evidence="2" type="ORF">KAOT1_22166</name>
</gene>
<keyword evidence="1" id="KW-1133">Transmembrane helix</keyword>
<name>A9E1A4_9FLAO</name>
<keyword evidence="1" id="KW-0472">Membrane</keyword>
<dbReference type="Proteomes" id="UP000002945">
    <property type="component" value="Unassembled WGS sequence"/>
</dbReference>
<evidence type="ECO:0000313" key="3">
    <source>
        <dbReference type="Proteomes" id="UP000002945"/>
    </source>
</evidence>
<dbReference type="AlphaFoldDB" id="A9E1A4"/>
<dbReference type="HOGENOM" id="CLU_3118915_0_0_10"/>
<protein>
    <submittedName>
        <fullName evidence="2">Uncharacterized protein</fullName>
    </submittedName>
</protein>
<accession>A9E1A4</accession>
<reference evidence="2 3" key="1">
    <citation type="journal article" date="2011" name="J. Bacteriol.">
        <title>Genome sequence of the algicidal bacterium Kordia algicida OT-1.</title>
        <authorList>
            <person name="Lee H.S."/>
            <person name="Kang S.G."/>
            <person name="Kwon K.K."/>
            <person name="Lee J.H."/>
            <person name="Kim S.J."/>
        </authorList>
    </citation>
    <scope>NUCLEOTIDE SEQUENCE [LARGE SCALE GENOMIC DNA]</scope>
    <source>
        <strain evidence="2 3">OT-1</strain>
    </source>
</reference>
<organism evidence="2 3">
    <name type="scientific">Kordia algicida OT-1</name>
    <dbReference type="NCBI Taxonomy" id="391587"/>
    <lineage>
        <taxon>Bacteria</taxon>
        <taxon>Pseudomonadati</taxon>
        <taxon>Bacteroidota</taxon>
        <taxon>Flavobacteriia</taxon>
        <taxon>Flavobacteriales</taxon>
        <taxon>Flavobacteriaceae</taxon>
        <taxon>Kordia</taxon>
    </lineage>
</organism>
<keyword evidence="1" id="KW-0812">Transmembrane</keyword>
<dbReference type="EMBL" id="ABIB01000007">
    <property type="protein sequence ID" value="EDP95603.1"/>
    <property type="molecule type" value="Genomic_DNA"/>
</dbReference>
<sequence length="50" mass="6020">METWQKPETIIFWITIVALFVIVLLTVIIFLIRAIFKKIITQEKKKQPYN</sequence>
<feature type="transmembrane region" description="Helical" evidence="1">
    <location>
        <begin position="12"/>
        <end position="36"/>
    </location>
</feature>
<keyword evidence="3" id="KW-1185">Reference proteome</keyword>
<comment type="caution">
    <text evidence="2">The sequence shown here is derived from an EMBL/GenBank/DDBJ whole genome shotgun (WGS) entry which is preliminary data.</text>
</comment>